<gene>
    <name evidence="1" type="ORF">IAB37_06305</name>
</gene>
<name>A0A9D1J557_9FIRM</name>
<protein>
    <submittedName>
        <fullName evidence="1">Uncharacterized protein</fullName>
    </submittedName>
</protein>
<comment type="caution">
    <text evidence="1">The sequence shown here is derived from an EMBL/GenBank/DDBJ whole genome shotgun (WGS) entry which is preliminary data.</text>
</comment>
<reference evidence="1" key="1">
    <citation type="submission" date="2020-10" db="EMBL/GenBank/DDBJ databases">
        <authorList>
            <person name="Gilroy R."/>
        </authorList>
    </citation>
    <scope>NUCLEOTIDE SEQUENCE</scope>
    <source>
        <strain evidence="1">CHK189-12415</strain>
    </source>
</reference>
<evidence type="ECO:0000313" key="1">
    <source>
        <dbReference type="EMBL" id="HIR61165.1"/>
    </source>
</evidence>
<sequence length="61" mass="6605">MGRMVPFAEFGRFCQNPGPFSIGGETVMVDTTDFTRVDFAALCEKAAHFFGDPLPTGAELC</sequence>
<reference evidence="1" key="2">
    <citation type="journal article" date="2021" name="PeerJ">
        <title>Extensive microbial diversity within the chicken gut microbiome revealed by metagenomics and culture.</title>
        <authorList>
            <person name="Gilroy R."/>
            <person name="Ravi A."/>
            <person name="Getino M."/>
            <person name="Pursley I."/>
            <person name="Horton D.L."/>
            <person name="Alikhan N.F."/>
            <person name="Baker D."/>
            <person name="Gharbi K."/>
            <person name="Hall N."/>
            <person name="Watson M."/>
            <person name="Adriaenssens E.M."/>
            <person name="Foster-Nyarko E."/>
            <person name="Jarju S."/>
            <person name="Secka A."/>
            <person name="Antonio M."/>
            <person name="Oren A."/>
            <person name="Chaudhuri R.R."/>
            <person name="La Ragione R."/>
            <person name="Hildebrand F."/>
            <person name="Pallen M.J."/>
        </authorList>
    </citation>
    <scope>NUCLEOTIDE SEQUENCE</scope>
    <source>
        <strain evidence="1">CHK189-12415</strain>
    </source>
</reference>
<proteinExistence type="predicted"/>
<dbReference type="EMBL" id="DVHA01000199">
    <property type="protein sequence ID" value="HIR61165.1"/>
    <property type="molecule type" value="Genomic_DNA"/>
</dbReference>
<accession>A0A9D1J557</accession>
<organism evidence="1 2">
    <name type="scientific">Candidatus Faecivivens stercoravium</name>
    <dbReference type="NCBI Taxonomy" id="2840803"/>
    <lineage>
        <taxon>Bacteria</taxon>
        <taxon>Bacillati</taxon>
        <taxon>Bacillota</taxon>
        <taxon>Clostridia</taxon>
        <taxon>Eubacteriales</taxon>
        <taxon>Oscillospiraceae</taxon>
        <taxon>Oscillospiraceae incertae sedis</taxon>
        <taxon>Candidatus Faecivivens</taxon>
    </lineage>
</organism>
<dbReference type="Proteomes" id="UP000824241">
    <property type="component" value="Unassembled WGS sequence"/>
</dbReference>
<evidence type="ECO:0000313" key="2">
    <source>
        <dbReference type="Proteomes" id="UP000824241"/>
    </source>
</evidence>
<dbReference type="AlphaFoldDB" id="A0A9D1J557"/>